<dbReference type="Pfam" id="PF13516">
    <property type="entry name" value="LRR_6"/>
    <property type="match status" value="1"/>
</dbReference>
<dbReference type="Pfam" id="PF13855">
    <property type="entry name" value="LRR_8"/>
    <property type="match status" value="1"/>
</dbReference>
<dbReference type="GO" id="GO:0019005">
    <property type="term" value="C:SCF ubiquitin ligase complex"/>
    <property type="evidence" value="ECO:0007669"/>
    <property type="project" value="TreeGrafter"/>
</dbReference>
<dbReference type="GO" id="GO:0031146">
    <property type="term" value="P:SCF-dependent proteasomal ubiquitin-dependent protein catabolic process"/>
    <property type="evidence" value="ECO:0007669"/>
    <property type="project" value="TreeGrafter"/>
</dbReference>
<dbReference type="Pfam" id="PF00789">
    <property type="entry name" value="UBX"/>
    <property type="match status" value="1"/>
</dbReference>
<dbReference type="OrthoDB" id="120976at2759"/>
<organism evidence="3 4">
    <name type="scientific">Mucor saturninus</name>
    <dbReference type="NCBI Taxonomy" id="64648"/>
    <lineage>
        <taxon>Eukaryota</taxon>
        <taxon>Fungi</taxon>
        <taxon>Fungi incertae sedis</taxon>
        <taxon>Mucoromycota</taxon>
        <taxon>Mucoromycotina</taxon>
        <taxon>Mucoromycetes</taxon>
        <taxon>Mucorales</taxon>
        <taxon>Mucorineae</taxon>
        <taxon>Mucoraceae</taxon>
        <taxon>Mucor</taxon>
    </lineage>
</organism>
<name>A0A8H7V947_9FUNG</name>
<feature type="non-terminal residue" evidence="3">
    <location>
        <position position="1"/>
    </location>
</feature>
<dbReference type="SUPFAM" id="SSF52047">
    <property type="entry name" value="RNI-like"/>
    <property type="match status" value="1"/>
</dbReference>
<proteinExistence type="predicted"/>
<dbReference type="EMBL" id="JAEPRD010000007">
    <property type="protein sequence ID" value="KAG2211805.1"/>
    <property type="molecule type" value="Genomic_DNA"/>
</dbReference>
<dbReference type="InterPro" id="IPR001611">
    <property type="entry name" value="Leu-rich_rpt"/>
</dbReference>
<evidence type="ECO:0000259" key="2">
    <source>
        <dbReference type="PROSITE" id="PS50033"/>
    </source>
</evidence>
<sequence>YLLSLGFELDLCRQALSQNSTMENATEWILNPSRAPILNLAQTSSIPKKAATNDMDLSVPYSSGSHLKYKSLENDSKDKAYEESRRAQQKKFEQIANELRKDKIMEREAKKRALLEIKNDHEKRKYKGGPSKASSLPVNKTLTERERMQIELKEKKKLEQEQKQRVLEDIHNDKNDKKDKRSKLSSTSFTTTLSTPQKANAIEAFIQFKLSDASTIRQKFPLTARVKDLLEFIFEKELVLHNAISINNLSLVCVFPRRVFTLDDGGLDMKEANFLPNVSLNVLIAPTSPPDVTQEDTIDNTDEHDMDGIAESDSDDELNSMIDAYTPAFNSLLPPLIARHRRSYGPETSGGHQLTDLSPPVEEIAETTETEHVEENAANLDRRENMALAAEQRSNTKTTGPNARVVKPRNPKALKYFCSATVAGLLTQHTSSANRYLKSLSCISADIAESLLKYLIKNGKLNVTTLRKLADHCYLQNVIFDSYSYCTDSLIEDLSKSNSSVSITKLSLRGCELITDGAIRSLEGLKNLTYLDLNNCKVTDKGLKSLEKLPYLSYLNLSKTKITNTGIASMVGNAKFKPELQVLLLDGCTRVKSCGILIPIVNGNFTLNETTTWILSCLPTEFLNLIQLSFAYTTPGSITEDQKLTNKNIRLEQLDINHTCFNDQDLIGKISQFKSLVELKLGGCEELTMRGLSFLPRELKNLRHIQFPNREHELDSVLHRYKDLPIEYLDLSGFLNITDEGAENIAFMKHLRYLNLNGTKVTDEGIGQFENLIELDTLYLDRTLLTDVGLKKLQGLSKLETLSLSRTKITNDGLCMLGDFEQTSFARNLRTLNLAQCTLVTDKGVRGLAAGMLNLTNLNLDHTGVGKSCLKYLKDLKNLNLVRLQGIEKEEDDTMDNE</sequence>
<feature type="domain" description="UBX" evidence="2">
    <location>
        <begin position="206"/>
        <end position="282"/>
    </location>
</feature>
<dbReference type="SMART" id="SM00368">
    <property type="entry name" value="LRR_RI"/>
    <property type="match status" value="3"/>
</dbReference>
<dbReference type="Gene3D" id="3.10.20.90">
    <property type="entry name" value="Phosphatidylinositol 3-kinase Catalytic Subunit, Chain A, domain 1"/>
    <property type="match status" value="1"/>
</dbReference>
<dbReference type="Gene3D" id="1.10.8.10">
    <property type="entry name" value="DNA helicase RuvA subunit, C-terminal domain"/>
    <property type="match status" value="1"/>
</dbReference>
<dbReference type="SMART" id="SM00367">
    <property type="entry name" value="LRR_CC"/>
    <property type="match status" value="7"/>
</dbReference>
<dbReference type="Gene3D" id="3.80.10.10">
    <property type="entry name" value="Ribonuclease Inhibitor"/>
    <property type="match status" value="5"/>
</dbReference>
<evidence type="ECO:0000256" key="1">
    <source>
        <dbReference type="SAM" id="MobiDB-lite"/>
    </source>
</evidence>
<dbReference type="InterPro" id="IPR032675">
    <property type="entry name" value="LRR_dom_sf"/>
</dbReference>
<keyword evidence="4" id="KW-1185">Reference proteome</keyword>
<dbReference type="InterPro" id="IPR057207">
    <property type="entry name" value="FBXL15_LRR"/>
</dbReference>
<evidence type="ECO:0000313" key="3">
    <source>
        <dbReference type="EMBL" id="KAG2211805.1"/>
    </source>
</evidence>
<dbReference type="PANTHER" id="PTHR13318">
    <property type="entry name" value="PARTNER OF PAIRED, ISOFORM B-RELATED"/>
    <property type="match status" value="1"/>
</dbReference>
<dbReference type="InterPro" id="IPR001012">
    <property type="entry name" value="UBX_dom"/>
</dbReference>
<protein>
    <recommendedName>
        <fullName evidence="2">UBX domain-containing protein</fullName>
    </recommendedName>
</protein>
<dbReference type="Proteomes" id="UP000603453">
    <property type="component" value="Unassembled WGS sequence"/>
</dbReference>
<feature type="compositionally biased region" description="Basic and acidic residues" evidence="1">
    <location>
        <begin position="142"/>
        <end position="179"/>
    </location>
</feature>
<dbReference type="CDD" id="cd01767">
    <property type="entry name" value="UBX"/>
    <property type="match status" value="1"/>
</dbReference>
<feature type="compositionally biased region" description="Polar residues" evidence="1">
    <location>
        <begin position="132"/>
        <end position="141"/>
    </location>
</feature>
<gene>
    <name evidence="3" type="ORF">INT47_004491</name>
</gene>
<accession>A0A8H7V947</accession>
<evidence type="ECO:0000313" key="4">
    <source>
        <dbReference type="Proteomes" id="UP000603453"/>
    </source>
</evidence>
<dbReference type="AlphaFoldDB" id="A0A8H7V947"/>
<feature type="region of interest" description="Disordered" evidence="1">
    <location>
        <begin position="120"/>
        <end position="190"/>
    </location>
</feature>
<dbReference type="PANTHER" id="PTHR13318:SF95">
    <property type="entry name" value="F-BOX PROTEIN YLR352W"/>
    <property type="match status" value="1"/>
</dbReference>
<dbReference type="Pfam" id="PF25372">
    <property type="entry name" value="DUF7885"/>
    <property type="match status" value="1"/>
</dbReference>
<reference evidence="3" key="1">
    <citation type="submission" date="2020-12" db="EMBL/GenBank/DDBJ databases">
        <title>Metabolic potential, ecology and presence of endohyphal bacteria is reflected in genomic diversity of Mucoromycotina.</title>
        <authorList>
            <person name="Muszewska A."/>
            <person name="Okrasinska A."/>
            <person name="Steczkiewicz K."/>
            <person name="Drgas O."/>
            <person name="Orlowska M."/>
            <person name="Perlinska-Lenart U."/>
            <person name="Aleksandrzak-Piekarczyk T."/>
            <person name="Szatraj K."/>
            <person name="Zielenkiewicz U."/>
            <person name="Pilsyk S."/>
            <person name="Malc E."/>
            <person name="Mieczkowski P."/>
            <person name="Kruszewska J.S."/>
            <person name="Biernat P."/>
            <person name="Pawlowska J."/>
        </authorList>
    </citation>
    <scope>NUCLEOTIDE SEQUENCE</scope>
    <source>
        <strain evidence="3">WA0000017839</strain>
    </source>
</reference>
<comment type="caution">
    <text evidence="3">The sequence shown here is derived from an EMBL/GenBank/DDBJ whole genome shotgun (WGS) entry which is preliminary data.</text>
</comment>
<dbReference type="InterPro" id="IPR006553">
    <property type="entry name" value="Leu-rich_rpt_Cys-con_subtyp"/>
</dbReference>
<dbReference type="InterPro" id="IPR029071">
    <property type="entry name" value="Ubiquitin-like_domsf"/>
</dbReference>
<dbReference type="PROSITE" id="PS50033">
    <property type="entry name" value="UBX"/>
    <property type="match status" value="1"/>
</dbReference>
<dbReference type="SMART" id="SM00166">
    <property type="entry name" value="UBX"/>
    <property type="match status" value="1"/>
</dbReference>
<dbReference type="SUPFAM" id="SSF54236">
    <property type="entry name" value="Ubiquitin-like"/>
    <property type="match status" value="1"/>
</dbReference>